<evidence type="ECO:0000256" key="3">
    <source>
        <dbReference type="ARBA" id="ARBA00022989"/>
    </source>
</evidence>
<sequence>MAYSDPVPYSLYVYKPNEVLPIVFAVLYAISAFFHVWQCHRYKAWRVLGLHPLCGVLFVIGYAARAWASTGTNYLYDESRPANLGLFIISQVFIYCAPPLLELANYHILARLFYFVPYLAILPGRRVMGIFGGIMLFVEGLNGLGAALGTNPKITNTSIGTGLMLTANATQVAVILTFLVLASTFHYRCETRGASTGMLNLRNRRGIRKIMITLYVSMVVILVRCFYRLIEHTGDNHIDYEDVETMRKLHPFLRIEYYFYIFEAALMLVNSALWNVLHPGRFLPRTIQTFLTREGSQVEVAQPYDYRQPWQKVVHLFTMCVLYRKDDGCPSPSHKERSGKIVAPSDGGGGGYDSARQPPMAYESSPSSAPAAPGKYYANGGSRDTSTSPVEIFLNILTLGLYGALKPSHKNRGSRSFQELGEYPLADRHGSHERLRGPD</sequence>
<feature type="transmembrane region" description="Helical" evidence="6">
    <location>
        <begin position="127"/>
        <end position="149"/>
    </location>
</feature>
<reference evidence="7 8" key="1">
    <citation type="submission" date="2023-01" db="EMBL/GenBank/DDBJ databases">
        <title>Analysis of 21 Apiospora genomes using comparative genomics revels a genus with tremendous synthesis potential of carbohydrate active enzymes and secondary metabolites.</title>
        <authorList>
            <person name="Sorensen T."/>
        </authorList>
    </citation>
    <scope>NUCLEOTIDE SEQUENCE [LARGE SCALE GENOMIC DNA]</scope>
    <source>
        <strain evidence="7 8">CBS 24483</strain>
    </source>
</reference>
<feature type="transmembrane region" description="Helical" evidence="6">
    <location>
        <begin position="20"/>
        <end position="37"/>
    </location>
</feature>
<feature type="compositionally biased region" description="Basic and acidic residues" evidence="5">
    <location>
        <begin position="425"/>
        <end position="439"/>
    </location>
</feature>
<evidence type="ECO:0000256" key="6">
    <source>
        <dbReference type="SAM" id="Phobius"/>
    </source>
</evidence>
<keyword evidence="3 6" id="KW-1133">Transmembrane helix</keyword>
<feature type="transmembrane region" description="Helical" evidence="6">
    <location>
        <begin position="210"/>
        <end position="230"/>
    </location>
</feature>
<accession>A0ABR1QLQ9</accession>
<evidence type="ECO:0000256" key="2">
    <source>
        <dbReference type="ARBA" id="ARBA00022692"/>
    </source>
</evidence>
<evidence type="ECO:0000313" key="8">
    <source>
        <dbReference type="Proteomes" id="UP001391051"/>
    </source>
</evidence>
<proteinExistence type="predicted"/>
<dbReference type="Proteomes" id="UP001391051">
    <property type="component" value="Unassembled WGS sequence"/>
</dbReference>
<gene>
    <name evidence="7" type="ORF">PG986_004052</name>
</gene>
<evidence type="ECO:0000256" key="4">
    <source>
        <dbReference type="ARBA" id="ARBA00023136"/>
    </source>
</evidence>
<feature type="region of interest" description="Disordered" evidence="5">
    <location>
        <begin position="408"/>
        <end position="439"/>
    </location>
</feature>
<feature type="region of interest" description="Disordered" evidence="5">
    <location>
        <begin position="329"/>
        <end position="385"/>
    </location>
</feature>
<feature type="transmembrane region" description="Helical" evidence="6">
    <location>
        <begin position="257"/>
        <end position="277"/>
    </location>
</feature>
<evidence type="ECO:0000256" key="1">
    <source>
        <dbReference type="ARBA" id="ARBA00004141"/>
    </source>
</evidence>
<protein>
    <submittedName>
        <fullName evidence="7">Uncharacterized protein</fullName>
    </submittedName>
</protein>
<keyword evidence="8" id="KW-1185">Reference proteome</keyword>
<dbReference type="RefSeq" id="XP_066702901.1">
    <property type="nucleotide sequence ID" value="XM_066840274.1"/>
</dbReference>
<comment type="caution">
    <text evidence="7">The sequence shown here is derived from an EMBL/GenBank/DDBJ whole genome shotgun (WGS) entry which is preliminary data.</text>
</comment>
<dbReference type="InterPro" id="IPR007568">
    <property type="entry name" value="RTA1"/>
</dbReference>
<feature type="transmembrane region" description="Helical" evidence="6">
    <location>
        <begin position="169"/>
        <end position="189"/>
    </location>
</feature>
<feature type="transmembrane region" description="Helical" evidence="6">
    <location>
        <begin position="84"/>
        <end position="106"/>
    </location>
</feature>
<dbReference type="EMBL" id="JAQQWE010000003">
    <property type="protein sequence ID" value="KAK7959198.1"/>
    <property type="molecule type" value="Genomic_DNA"/>
</dbReference>
<feature type="transmembrane region" description="Helical" evidence="6">
    <location>
        <begin position="44"/>
        <end position="64"/>
    </location>
</feature>
<dbReference type="PANTHER" id="PTHR31465">
    <property type="entry name" value="PROTEIN RTA1-RELATED"/>
    <property type="match status" value="1"/>
</dbReference>
<dbReference type="PANTHER" id="PTHR31465:SF34">
    <property type="entry name" value="DOMAIN PROTEIN, PUTATIVE (AFU_ORTHOLOGUE AFUA_3G00480)-RELATED"/>
    <property type="match status" value="1"/>
</dbReference>
<keyword evidence="2 6" id="KW-0812">Transmembrane</keyword>
<evidence type="ECO:0000313" key="7">
    <source>
        <dbReference type="EMBL" id="KAK7959198.1"/>
    </source>
</evidence>
<dbReference type="GeneID" id="92073336"/>
<dbReference type="Pfam" id="PF04479">
    <property type="entry name" value="RTA1"/>
    <property type="match status" value="1"/>
</dbReference>
<name>A0ABR1QLQ9_9PEZI</name>
<evidence type="ECO:0000256" key="5">
    <source>
        <dbReference type="SAM" id="MobiDB-lite"/>
    </source>
</evidence>
<organism evidence="7 8">
    <name type="scientific">Apiospora aurea</name>
    <dbReference type="NCBI Taxonomy" id="335848"/>
    <lineage>
        <taxon>Eukaryota</taxon>
        <taxon>Fungi</taxon>
        <taxon>Dikarya</taxon>
        <taxon>Ascomycota</taxon>
        <taxon>Pezizomycotina</taxon>
        <taxon>Sordariomycetes</taxon>
        <taxon>Xylariomycetidae</taxon>
        <taxon>Amphisphaeriales</taxon>
        <taxon>Apiosporaceae</taxon>
        <taxon>Apiospora</taxon>
    </lineage>
</organism>
<feature type="compositionally biased region" description="Basic and acidic residues" evidence="5">
    <location>
        <begin position="329"/>
        <end position="339"/>
    </location>
</feature>
<feature type="compositionally biased region" description="Low complexity" evidence="5">
    <location>
        <begin position="358"/>
        <end position="373"/>
    </location>
</feature>
<keyword evidence="4 6" id="KW-0472">Membrane</keyword>
<comment type="subcellular location">
    <subcellularLocation>
        <location evidence="1">Membrane</location>
        <topology evidence="1">Multi-pass membrane protein</topology>
    </subcellularLocation>
</comment>